<comment type="catalytic activity">
    <reaction evidence="5">
        <text>trans-aconitate + S-adenosyl-L-methionine = (E)-3-(methoxycarbonyl)pent-2-enedioate + S-adenosyl-L-homocysteine</text>
        <dbReference type="Rhea" id="RHEA:14969"/>
        <dbReference type="ChEBI" id="CHEBI:15708"/>
        <dbReference type="ChEBI" id="CHEBI:57470"/>
        <dbReference type="ChEBI" id="CHEBI:57856"/>
        <dbReference type="ChEBI" id="CHEBI:59789"/>
        <dbReference type="EC" id="2.1.1.144"/>
    </reaction>
</comment>
<comment type="similarity">
    <text evidence="5">Belongs to the methyltransferase superfamily. Tam family.</text>
</comment>
<keyword evidence="4 5" id="KW-0949">S-adenosyl-L-methionine</keyword>
<keyword evidence="3 5" id="KW-0808">Transferase</keyword>
<dbReference type="EMBL" id="BSDE01000003">
    <property type="protein sequence ID" value="GLH73320.1"/>
    <property type="molecule type" value="Genomic_DNA"/>
</dbReference>
<keyword evidence="2 5" id="KW-0489">Methyltransferase</keyword>
<dbReference type="InterPro" id="IPR023149">
    <property type="entry name" value="Trans_acon_MeTrfase_C"/>
</dbReference>
<evidence type="ECO:0000256" key="2">
    <source>
        <dbReference type="ARBA" id="ARBA00022603"/>
    </source>
</evidence>
<dbReference type="Gene3D" id="1.10.150.290">
    <property type="entry name" value="S-adenosyl-L-methionine-dependent methyltransferases"/>
    <property type="match status" value="1"/>
</dbReference>
<dbReference type="InterPro" id="IPR023506">
    <property type="entry name" value="Trans-aconitate_MeTrfase"/>
</dbReference>
<dbReference type="InterPro" id="IPR029063">
    <property type="entry name" value="SAM-dependent_MTases_sf"/>
</dbReference>
<name>A0ABQ5QFV4_9BACT</name>
<dbReference type="PANTHER" id="PTHR43861:SF1">
    <property type="entry name" value="TRANS-ACONITATE 2-METHYLTRANSFERASE"/>
    <property type="match status" value="1"/>
</dbReference>
<comment type="subcellular location">
    <subcellularLocation>
        <location evidence="5">Cytoplasm</location>
    </subcellularLocation>
</comment>
<accession>A0ABQ5QFV4</accession>
<evidence type="ECO:0000259" key="6">
    <source>
        <dbReference type="Pfam" id="PF13649"/>
    </source>
</evidence>
<keyword evidence="8" id="KW-1185">Reference proteome</keyword>
<evidence type="ECO:0000256" key="1">
    <source>
        <dbReference type="ARBA" id="ARBA00022490"/>
    </source>
</evidence>
<dbReference type="RefSeq" id="WP_285574256.1">
    <property type="nucleotide sequence ID" value="NZ_BSDE01000003.1"/>
</dbReference>
<comment type="caution">
    <text evidence="7">The sequence shown here is derived from an EMBL/GenBank/DDBJ whole genome shotgun (WGS) entry which is preliminary data.</text>
</comment>
<dbReference type="HAMAP" id="MF_00560">
    <property type="entry name" value="Tran_acon_Me_trans"/>
    <property type="match status" value="1"/>
</dbReference>
<dbReference type="SUPFAM" id="SSF53335">
    <property type="entry name" value="S-adenosyl-L-methionine-dependent methyltransferases"/>
    <property type="match status" value="1"/>
</dbReference>
<sequence length="259" mass="29314">MPWDPGQYLRFQSERLRPALDLLTRVPLEAPERVVDLGCGPGQVTRLLKARWPGAQVLGVDRDPEMLARAASEAPGLAWCQADLAAWAPDRPVDLLYANASLHWLDGHETLFPRLMGFLTPGGCLAVQMPCNQDRPSHRAAFDVAESGPWRERLRPLLRRHPVAEAEAYLRWLSPWASRMDLWQTDYLHLLEGPDAVAAWTRGSLLVPLLEALDDAEGAAFFEAYRHRLREAYPQDGNGRTPFWFRRLFLVVQRPPGPD</sequence>
<organism evidence="7 8">
    <name type="scientific">Geothrix limicola</name>
    <dbReference type="NCBI Taxonomy" id="2927978"/>
    <lineage>
        <taxon>Bacteria</taxon>
        <taxon>Pseudomonadati</taxon>
        <taxon>Acidobacteriota</taxon>
        <taxon>Holophagae</taxon>
        <taxon>Holophagales</taxon>
        <taxon>Holophagaceae</taxon>
        <taxon>Geothrix</taxon>
    </lineage>
</organism>
<keyword evidence="1 5" id="KW-0963">Cytoplasm</keyword>
<evidence type="ECO:0000313" key="8">
    <source>
        <dbReference type="Proteomes" id="UP001165069"/>
    </source>
</evidence>
<dbReference type="PANTHER" id="PTHR43861">
    <property type="entry name" value="TRANS-ACONITATE 2-METHYLTRANSFERASE-RELATED"/>
    <property type="match status" value="1"/>
</dbReference>
<reference evidence="7 8" key="1">
    <citation type="journal article" date="2023" name="Antonie Van Leeuwenhoek">
        <title>Mesoterricola silvestris gen. nov., sp. nov., Mesoterricola sediminis sp. nov., Geothrix oryzae sp. nov., Geothrix edaphica sp. nov., Geothrix rubra sp. nov., and Geothrix limicola sp. nov., six novel members of Acidobacteriota isolated from soils.</title>
        <authorList>
            <person name="Itoh H."/>
            <person name="Sugisawa Y."/>
            <person name="Mise K."/>
            <person name="Xu Z."/>
            <person name="Kuniyasu M."/>
            <person name="Ushijima N."/>
            <person name="Kawano K."/>
            <person name="Kobayashi E."/>
            <person name="Shiratori Y."/>
            <person name="Masuda Y."/>
            <person name="Senoo K."/>
        </authorList>
    </citation>
    <scope>NUCLEOTIDE SEQUENCE [LARGE SCALE GENOMIC DNA]</scope>
    <source>
        <strain evidence="7 8">Red804</strain>
    </source>
</reference>
<dbReference type="CDD" id="cd02440">
    <property type="entry name" value="AdoMet_MTases"/>
    <property type="match status" value="1"/>
</dbReference>
<dbReference type="EC" id="2.1.1.144" evidence="5"/>
<evidence type="ECO:0000256" key="5">
    <source>
        <dbReference type="HAMAP-Rule" id="MF_00560"/>
    </source>
</evidence>
<comment type="function">
    <text evidence="5">Catalyzes the S-adenosylmethionine monomethyl esterification of trans-aconitate.</text>
</comment>
<dbReference type="Pfam" id="PF13649">
    <property type="entry name" value="Methyltransf_25"/>
    <property type="match status" value="1"/>
</dbReference>
<evidence type="ECO:0000256" key="3">
    <source>
        <dbReference type="ARBA" id="ARBA00022679"/>
    </source>
</evidence>
<dbReference type="Proteomes" id="UP001165069">
    <property type="component" value="Unassembled WGS sequence"/>
</dbReference>
<feature type="domain" description="Methyltransferase" evidence="6">
    <location>
        <begin position="34"/>
        <end position="123"/>
    </location>
</feature>
<dbReference type="InterPro" id="IPR041698">
    <property type="entry name" value="Methyltransf_25"/>
</dbReference>
<dbReference type="Gene3D" id="3.40.50.150">
    <property type="entry name" value="Vaccinia Virus protein VP39"/>
    <property type="match status" value="1"/>
</dbReference>
<evidence type="ECO:0000256" key="4">
    <source>
        <dbReference type="ARBA" id="ARBA00022691"/>
    </source>
</evidence>
<evidence type="ECO:0000313" key="7">
    <source>
        <dbReference type="EMBL" id="GLH73320.1"/>
    </source>
</evidence>
<protein>
    <recommendedName>
        <fullName evidence="5">Trans-aconitate 2-methyltransferase</fullName>
        <ecNumber evidence="5">2.1.1.144</ecNumber>
    </recommendedName>
</protein>
<gene>
    <name evidence="5 7" type="primary">tam</name>
    <name evidence="7" type="ORF">GETHLI_18220</name>
</gene>
<proteinExistence type="inferred from homology"/>